<dbReference type="PANTHER" id="PTHR33064">
    <property type="entry name" value="POL PROTEIN"/>
    <property type="match status" value="1"/>
</dbReference>
<evidence type="ECO:0000256" key="1">
    <source>
        <dbReference type="ARBA" id="ARBA00010879"/>
    </source>
</evidence>
<dbReference type="OMA" id="IFERPRK"/>
<evidence type="ECO:0000313" key="3">
    <source>
        <dbReference type="Ensembl" id="ENSMPUP00000018489.1"/>
    </source>
</evidence>
<evidence type="ECO:0000259" key="2">
    <source>
        <dbReference type="PROSITE" id="PS50878"/>
    </source>
</evidence>
<protein>
    <recommendedName>
        <fullName evidence="2">Reverse transcriptase domain-containing protein</fullName>
    </recommendedName>
</protein>
<dbReference type="Gene3D" id="3.10.10.10">
    <property type="entry name" value="HIV Type 1 Reverse Transcriptase, subunit A, domain 1"/>
    <property type="match status" value="1"/>
</dbReference>
<proteinExistence type="inferred from homology"/>
<comment type="similarity">
    <text evidence="1">Belongs to the beta type-B retroviral polymerase family. HERV class-II K(HML-2) pol subfamily.</text>
</comment>
<dbReference type="Pfam" id="PF00078">
    <property type="entry name" value="RVT_1"/>
    <property type="match status" value="1"/>
</dbReference>
<dbReference type="InParanoid" id="M3Z4H7"/>
<dbReference type="Ensembl" id="ENSMPUT00000018759.1">
    <property type="protein sequence ID" value="ENSMPUP00000018489.1"/>
    <property type="gene ID" value="ENSMPUG00000018607.1"/>
</dbReference>
<dbReference type="EMBL" id="AEYP01095316">
    <property type="status" value="NOT_ANNOTATED_CDS"/>
    <property type="molecule type" value="Genomic_DNA"/>
</dbReference>
<reference evidence="3" key="1">
    <citation type="submission" date="2024-06" db="UniProtKB">
        <authorList>
            <consortium name="Ensembl"/>
        </authorList>
    </citation>
    <scope>IDENTIFICATION</scope>
</reference>
<dbReference type="PROSITE" id="PS50878">
    <property type="entry name" value="RT_POL"/>
    <property type="match status" value="1"/>
</dbReference>
<dbReference type="InterPro" id="IPR051320">
    <property type="entry name" value="Viral_Replic_Matur_Polypro"/>
</dbReference>
<dbReference type="HOGENOM" id="CLU_629396_0_0_1"/>
<dbReference type="eggNOG" id="KOG0017">
    <property type="taxonomic scope" value="Eukaryota"/>
</dbReference>
<sequence length="471" mass="54438">MDPDEPERICLTIEELTTVKVEPIVLPKIKPCFTPQYPIKGGKQEITDTISDLLKRGIIEYTQNFNSPVWPVKKPNGKWRVMVDYKNINKNSPKMPGQLPDIENITKEITDCKPKWMVTIDLSDMFFAIPLHPDSREITTFTWEAKQYQFTRVPQGYKNSPIIAHSVIQQTIPWNKSPENTKVLTYVDNIIILGKEEKELKLATDILIDALCNNGWTINMDKVQGPSHQVKFLGIIWTTEGPSIPDSVINIINNIPEPTNKTEAQHLLGLFGYWRKHIPYMQAILTPIYKITRRAADFKWTSVEQRAFQIAKNMMLLHKNLFVPQDGGTIVIDILCHMNYICWGTYSKREGTLKPIGFACKCFPYSENKYSLFEKYVYAYFIAYTNLQFEIGDKHTIIRSPIQILPWLKMDDVIIKLLVGKKPTNPKINPITNFYRHFWMYKMTPFGYVKTCPSGSQGVECSEYEPLINKV</sequence>
<dbReference type="InterPro" id="IPR043502">
    <property type="entry name" value="DNA/RNA_pol_sf"/>
</dbReference>
<accession>M3Z4H7</accession>
<dbReference type="PANTHER" id="PTHR33064:SF37">
    <property type="entry name" value="RIBONUCLEASE H"/>
    <property type="match status" value="1"/>
</dbReference>
<name>M3Z4H7_MUSPF</name>
<dbReference type="AlphaFoldDB" id="M3Z4H7"/>
<dbReference type="Gene3D" id="3.30.70.270">
    <property type="match status" value="2"/>
</dbReference>
<dbReference type="STRING" id="9669.ENSMPUP00000018489"/>
<dbReference type="SUPFAM" id="SSF56672">
    <property type="entry name" value="DNA/RNA polymerases"/>
    <property type="match status" value="1"/>
</dbReference>
<feature type="domain" description="Reverse transcriptase" evidence="2">
    <location>
        <begin position="53"/>
        <end position="237"/>
    </location>
</feature>
<dbReference type="InterPro" id="IPR000477">
    <property type="entry name" value="RT_dom"/>
</dbReference>
<organism evidence="3">
    <name type="scientific">Mustela putorius furo</name>
    <name type="common">European domestic ferret</name>
    <name type="synonym">Mustela furo</name>
    <dbReference type="NCBI Taxonomy" id="9669"/>
    <lineage>
        <taxon>Eukaryota</taxon>
        <taxon>Metazoa</taxon>
        <taxon>Chordata</taxon>
        <taxon>Craniata</taxon>
        <taxon>Vertebrata</taxon>
        <taxon>Euteleostomi</taxon>
        <taxon>Mammalia</taxon>
        <taxon>Eutheria</taxon>
        <taxon>Laurasiatheria</taxon>
        <taxon>Carnivora</taxon>
        <taxon>Caniformia</taxon>
        <taxon>Musteloidea</taxon>
        <taxon>Mustelidae</taxon>
        <taxon>Mustelinae</taxon>
        <taxon>Mustela</taxon>
    </lineage>
</organism>
<dbReference type="InterPro" id="IPR043128">
    <property type="entry name" value="Rev_trsase/Diguanyl_cyclase"/>
</dbReference>
<dbReference type="GeneTree" id="ENSGT00940000165350"/>